<dbReference type="InterPro" id="IPR012336">
    <property type="entry name" value="Thioredoxin-like_fold"/>
</dbReference>
<sequence length="148" mass="17893">MKQLFLVLFFIFSVQGNSQQLQTYSFEQVEQLVGKNPRPILLYFYTDWCRYCKMLQKSTFKDSKVIEKLNKYYYVIFFKGDSTETIHHLHQKFKFVPTGIKSGYHEVVYHYLGKRQEIYPTIIFLDEHFKEILFLQSYLSSEELLEIL</sequence>
<evidence type="ECO:0000313" key="3">
    <source>
        <dbReference type="Proteomes" id="UP000199634"/>
    </source>
</evidence>
<dbReference type="Pfam" id="PF13098">
    <property type="entry name" value="Thioredoxin_2"/>
    <property type="match status" value="1"/>
</dbReference>
<dbReference type="PROSITE" id="PS51352">
    <property type="entry name" value="THIOREDOXIN_2"/>
    <property type="match status" value="1"/>
</dbReference>
<dbReference type="Proteomes" id="UP000199634">
    <property type="component" value="Unassembled WGS sequence"/>
</dbReference>
<name>A0A1H6MAB1_9FLAO</name>
<dbReference type="EMBL" id="FNXE01000037">
    <property type="protein sequence ID" value="SEH94993.1"/>
    <property type="molecule type" value="Genomic_DNA"/>
</dbReference>
<dbReference type="AlphaFoldDB" id="A0A1H6MAB1"/>
<protein>
    <submittedName>
        <fullName evidence="2">Thioredoxin-like domain-containing protein</fullName>
    </submittedName>
</protein>
<keyword evidence="3" id="KW-1185">Reference proteome</keyword>
<reference evidence="2 3" key="1">
    <citation type="submission" date="2016-10" db="EMBL/GenBank/DDBJ databases">
        <authorList>
            <person name="de Groot N.N."/>
        </authorList>
    </citation>
    <scope>NUCLEOTIDE SEQUENCE [LARGE SCALE GENOMIC DNA]</scope>
    <source>
        <strain evidence="2 3">CGMCC 1.10825</strain>
    </source>
</reference>
<gene>
    <name evidence="2" type="ORF">SAMN02927937_02333</name>
</gene>
<feature type="domain" description="Thioredoxin" evidence="1">
    <location>
        <begin position="1"/>
        <end position="148"/>
    </location>
</feature>
<dbReference type="STRING" id="1159016.SAMN02927937_02333"/>
<dbReference type="RefSeq" id="WP_177165080.1">
    <property type="nucleotide sequence ID" value="NZ_FNXE01000037.1"/>
</dbReference>
<dbReference type="InterPro" id="IPR036249">
    <property type="entry name" value="Thioredoxin-like_sf"/>
</dbReference>
<organism evidence="2 3">
    <name type="scientific">Paenimyroides marinum</name>
    <dbReference type="NCBI Taxonomy" id="1159016"/>
    <lineage>
        <taxon>Bacteria</taxon>
        <taxon>Pseudomonadati</taxon>
        <taxon>Bacteroidota</taxon>
        <taxon>Flavobacteriia</taxon>
        <taxon>Flavobacteriales</taxon>
        <taxon>Flavobacteriaceae</taxon>
        <taxon>Paenimyroides</taxon>
    </lineage>
</organism>
<evidence type="ECO:0000313" key="2">
    <source>
        <dbReference type="EMBL" id="SEH94993.1"/>
    </source>
</evidence>
<dbReference type="Gene3D" id="3.40.30.10">
    <property type="entry name" value="Glutaredoxin"/>
    <property type="match status" value="1"/>
</dbReference>
<dbReference type="InterPro" id="IPR013766">
    <property type="entry name" value="Thioredoxin_domain"/>
</dbReference>
<accession>A0A1H6MAB1</accession>
<dbReference type="SUPFAM" id="SSF52833">
    <property type="entry name" value="Thioredoxin-like"/>
    <property type="match status" value="1"/>
</dbReference>
<evidence type="ECO:0000259" key="1">
    <source>
        <dbReference type="PROSITE" id="PS51352"/>
    </source>
</evidence>
<proteinExistence type="predicted"/>